<evidence type="ECO:0000256" key="3">
    <source>
        <dbReference type="ARBA" id="ARBA00006483"/>
    </source>
</evidence>
<accession>A0ABR2YD90</accession>
<dbReference type="Pfam" id="PF03208">
    <property type="entry name" value="PRA1"/>
    <property type="match status" value="1"/>
</dbReference>
<dbReference type="EMBL" id="JALJOT010000015">
    <property type="protein sequence ID" value="KAK9902675.1"/>
    <property type="molecule type" value="Genomic_DNA"/>
</dbReference>
<comment type="caution">
    <text evidence="9">The sequence shown here is derived from an EMBL/GenBank/DDBJ whole genome shotgun (WGS) entry which is preliminary data.</text>
</comment>
<dbReference type="PANTHER" id="PTHR19317">
    <property type="entry name" value="PRENYLATED RAB ACCEPTOR 1-RELATED"/>
    <property type="match status" value="1"/>
</dbReference>
<evidence type="ECO:0000313" key="9">
    <source>
        <dbReference type="EMBL" id="KAK9902675.1"/>
    </source>
</evidence>
<name>A0ABR2YD90_9CHLO</name>
<comment type="function">
    <text evidence="1">May be involved in both secretory and endocytic intracellular trafficking in the endosomal/prevacuolar compartments.</text>
</comment>
<feature type="transmembrane region" description="Helical" evidence="8">
    <location>
        <begin position="187"/>
        <end position="219"/>
    </location>
</feature>
<evidence type="ECO:0000256" key="4">
    <source>
        <dbReference type="ARBA" id="ARBA00022692"/>
    </source>
</evidence>
<evidence type="ECO:0000256" key="2">
    <source>
        <dbReference type="ARBA" id="ARBA00004141"/>
    </source>
</evidence>
<dbReference type="PANTHER" id="PTHR19317:SF0">
    <property type="entry name" value="PRENYLATED RAB ACCEPTOR PROTEIN 1"/>
    <property type="match status" value="1"/>
</dbReference>
<comment type="subcellular location">
    <subcellularLocation>
        <location evidence="2">Membrane</location>
        <topology evidence="2">Multi-pass membrane protein</topology>
    </subcellularLocation>
</comment>
<evidence type="ECO:0000313" key="10">
    <source>
        <dbReference type="Proteomes" id="UP001491310"/>
    </source>
</evidence>
<evidence type="ECO:0000256" key="5">
    <source>
        <dbReference type="ARBA" id="ARBA00022989"/>
    </source>
</evidence>
<dbReference type="InterPro" id="IPR004895">
    <property type="entry name" value="Prenylated_rab_accept_PRA1"/>
</dbReference>
<feature type="region of interest" description="Disordered" evidence="7">
    <location>
        <begin position="153"/>
        <end position="173"/>
    </location>
</feature>
<sequence>MIRGHHFHRSPLSQVVPLEGSDTVLGLRQIDSLSRSENLKRSLGVTGGVRQQYSRYKGPFLHQLTPEHLKQPPKAWLEFLCATRRGNDGVAYNVPLHISMLCERMEENVIFYMGNYFTLLAAFGLHILLQHPWCILSLIAYLAADSMKAPATEQTANSHADNDTSRQASQQARRGAGSLLNNQDVRWFLLMCAYVAFFFAGCGTTLLRCILLSATVVLLHAALRRAPSEHSGRGDNVPGVPFRRVFNWGGGGAEGGADPHRLFKELGMAAGVTARDTGLYCWYAAEGRLCSVWRRLLPRRFLAFP</sequence>
<feature type="transmembrane region" description="Helical" evidence="8">
    <location>
        <begin position="109"/>
        <end position="129"/>
    </location>
</feature>
<keyword evidence="4 8" id="KW-0812">Transmembrane</keyword>
<feature type="compositionally biased region" description="Polar residues" evidence="7">
    <location>
        <begin position="153"/>
        <end position="172"/>
    </location>
</feature>
<gene>
    <name evidence="9" type="ORF">WJX75_002186</name>
</gene>
<keyword evidence="6 8" id="KW-0472">Membrane</keyword>
<evidence type="ECO:0000256" key="8">
    <source>
        <dbReference type="SAM" id="Phobius"/>
    </source>
</evidence>
<protein>
    <recommendedName>
        <fullName evidence="11">PRA1 family protein</fullName>
    </recommendedName>
</protein>
<keyword evidence="5 8" id="KW-1133">Transmembrane helix</keyword>
<evidence type="ECO:0000256" key="6">
    <source>
        <dbReference type="ARBA" id="ARBA00023136"/>
    </source>
</evidence>
<keyword evidence="10" id="KW-1185">Reference proteome</keyword>
<evidence type="ECO:0008006" key="11">
    <source>
        <dbReference type="Google" id="ProtNLM"/>
    </source>
</evidence>
<evidence type="ECO:0000256" key="7">
    <source>
        <dbReference type="SAM" id="MobiDB-lite"/>
    </source>
</evidence>
<evidence type="ECO:0000256" key="1">
    <source>
        <dbReference type="ARBA" id="ARBA00002501"/>
    </source>
</evidence>
<reference evidence="9 10" key="1">
    <citation type="journal article" date="2024" name="Nat. Commun.">
        <title>Phylogenomics reveals the evolutionary origins of lichenization in chlorophyte algae.</title>
        <authorList>
            <person name="Puginier C."/>
            <person name="Libourel C."/>
            <person name="Otte J."/>
            <person name="Skaloud P."/>
            <person name="Haon M."/>
            <person name="Grisel S."/>
            <person name="Petersen M."/>
            <person name="Berrin J.G."/>
            <person name="Delaux P.M."/>
            <person name="Dal Grande F."/>
            <person name="Keller J."/>
        </authorList>
    </citation>
    <scope>NUCLEOTIDE SEQUENCE [LARGE SCALE GENOMIC DNA]</scope>
    <source>
        <strain evidence="9 10">SAG 216-7</strain>
    </source>
</reference>
<comment type="similarity">
    <text evidence="3">Belongs to the PRA1 family.</text>
</comment>
<dbReference type="Proteomes" id="UP001491310">
    <property type="component" value="Unassembled WGS sequence"/>
</dbReference>
<proteinExistence type="inferred from homology"/>
<organism evidence="9 10">
    <name type="scientific">Coccomyxa subellipsoidea</name>
    <dbReference type="NCBI Taxonomy" id="248742"/>
    <lineage>
        <taxon>Eukaryota</taxon>
        <taxon>Viridiplantae</taxon>
        <taxon>Chlorophyta</taxon>
        <taxon>core chlorophytes</taxon>
        <taxon>Trebouxiophyceae</taxon>
        <taxon>Trebouxiophyceae incertae sedis</taxon>
        <taxon>Coccomyxaceae</taxon>
        <taxon>Coccomyxa</taxon>
    </lineage>
</organism>